<keyword evidence="13" id="KW-1185">Reference proteome</keyword>
<dbReference type="InterPro" id="IPR002156">
    <property type="entry name" value="RNaseH_domain"/>
</dbReference>
<comment type="catalytic activity">
    <reaction evidence="1">
        <text>Endonucleolytic cleavage to 5'-phosphomonoester.</text>
        <dbReference type="EC" id="3.1.26.4"/>
    </reaction>
</comment>
<comment type="similarity">
    <text evidence="3">Belongs to the RNase H family.</text>
</comment>
<evidence type="ECO:0000256" key="9">
    <source>
        <dbReference type="ARBA" id="ARBA00022801"/>
    </source>
</evidence>
<evidence type="ECO:0000256" key="7">
    <source>
        <dbReference type="ARBA" id="ARBA00022723"/>
    </source>
</evidence>
<dbReference type="Proteomes" id="UP000050865">
    <property type="component" value="Unassembled WGS sequence"/>
</dbReference>
<dbReference type="GO" id="GO:0004523">
    <property type="term" value="F:RNA-DNA hybrid ribonuclease activity"/>
    <property type="evidence" value="ECO:0007669"/>
    <property type="project" value="UniProtKB-EC"/>
</dbReference>
<dbReference type="PANTHER" id="PTHR10642">
    <property type="entry name" value="RIBONUCLEASE H1"/>
    <property type="match status" value="1"/>
</dbReference>
<dbReference type="InterPro" id="IPR022892">
    <property type="entry name" value="RNaseHI"/>
</dbReference>
<dbReference type="Gene3D" id="3.30.420.10">
    <property type="entry name" value="Ribonuclease H-like superfamily/Ribonuclease H"/>
    <property type="match status" value="1"/>
</dbReference>
<dbReference type="GO" id="GO:0043137">
    <property type="term" value="P:DNA replication, removal of RNA primer"/>
    <property type="evidence" value="ECO:0007669"/>
    <property type="project" value="TreeGrafter"/>
</dbReference>
<dbReference type="GO" id="GO:0003676">
    <property type="term" value="F:nucleic acid binding"/>
    <property type="evidence" value="ECO:0007669"/>
    <property type="project" value="InterPro"/>
</dbReference>
<dbReference type="AlphaFoldDB" id="A0A0R2FA12"/>
<comment type="subunit">
    <text evidence="4">Monomer.</text>
</comment>
<proteinExistence type="inferred from homology"/>
<organism evidence="12 13">
    <name type="scientific">Lacticaseibacillus camelliae DSM 22697 = JCM 13995</name>
    <dbReference type="NCBI Taxonomy" id="1423730"/>
    <lineage>
        <taxon>Bacteria</taxon>
        <taxon>Bacillati</taxon>
        <taxon>Bacillota</taxon>
        <taxon>Bacilli</taxon>
        <taxon>Lactobacillales</taxon>
        <taxon>Lactobacillaceae</taxon>
        <taxon>Lacticaseibacillus</taxon>
    </lineage>
</organism>
<dbReference type="CDD" id="cd09278">
    <property type="entry name" value="RNase_HI_prokaryote_like"/>
    <property type="match status" value="1"/>
</dbReference>
<name>A0A0R2FA12_9LACO</name>
<dbReference type="Pfam" id="PF00075">
    <property type="entry name" value="RNase_H"/>
    <property type="match status" value="1"/>
</dbReference>
<evidence type="ECO:0000256" key="2">
    <source>
        <dbReference type="ARBA" id="ARBA00001946"/>
    </source>
</evidence>
<dbReference type="PATRIC" id="fig|1423730.4.peg.2016"/>
<keyword evidence="9" id="KW-0378">Hydrolase</keyword>
<comment type="caution">
    <text evidence="12">The sequence shown here is derived from an EMBL/GenBank/DDBJ whole genome shotgun (WGS) entry which is preliminary data.</text>
</comment>
<accession>A0A0R2FA12</accession>
<reference evidence="12 13" key="1">
    <citation type="journal article" date="2015" name="Genome Announc.">
        <title>Expanding the biotechnology potential of lactobacilli through comparative genomics of 213 strains and associated genera.</title>
        <authorList>
            <person name="Sun Z."/>
            <person name="Harris H.M."/>
            <person name="McCann A."/>
            <person name="Guo C."/>
            <person name="Argimon S."/>
            <person name="Zhang W."/>
            <person name="Yang X."/>
            <person name="Jeffery I.B."/>
            <person name="Cooney J.C."/>
            <person name="Kagawa T.F."/>
            <person name="Liu W."/>
            <person name="Song Y."/>
            <person name="Salvetti E."/>
            <person name="Wrobel A."/>
            <person name="Rasinkangas P."/>
            <person name="Parkhill J."/>
            <person name="Rea M.C."/>
            <person name="O'Sullivan O."/>
            <person name="Ritari J."/>
            <person name="Douillard F.P."/>
            <person name="Paul Ross R."/>
            <person name="Yang R."/>
            <person name="Briner A.E."/>
            <person name="Felis G.E."/>
            <person name="de Vos W.M."/>
            <person name="Barrangou R."/>
            <person name="Klaenhammer T.R."/>
            <person name="Caufield P.W."/>
            <person name="Cui Y."/>
            <person name="Zhang H."/>
            <person name="O'Toole P.W."/>
        </authorList>
    </citation>
    <scope>NUCLEOTIDE SEQUENCE [LARGE SCALE GENOMIC DNA]</scope>
    <source>
        <strain evidence="12 13">DSM 22697</strain>
    </source>
</reference>
<evidence type="ECO:0000256" key="6">
    <source>
        <dbReference type="ARBA" id="ARBA00022722"/>
    </source>
</evidence>
<evidence type="ECO:0000259" key="11">
    <source>
        <dbReference type="PROSITE" id="PS50879"/>
    </source>
</evidence>
<keyword evidence="7" id="KW-0479">Metal-binding</keyword>
<evidence type="ECO:0000256" key="1">
    <source>
        <dbReference type="ARBA" id="ARBA00000077"/>
    </source>
</evidence>
<dbReference type="EMBL" id="AYZJ01000037">
    <property type="protein sequence ID" value="KRN21980.1"/>
    <property type="molecule type" value="Genomic_DNA"/>
</dbReference>
<dbReference type="PROSITE" id="PS50879">
    <property type="entry name" value="RNASE_H_1"/>
    <property type="match status" value="1"/>
</dbReference>
<dbReference type="EC" id="3.1.26.4" evidence="5"/>
<evidence type="ECO:0000313" key="12">
    <source>
        <dbReference type="EMBL" id="KRN21980.1"/>
    </source>
</evidence>
<gene>
    <name evidence="12" type="ORF">FC75_GL001937</name>
</gene>
<evidence type="ECO:0000256" key="3">
    <source>
        <dbReference type="ARBA" id="ARBA00005300"/>
    </source>
</evidence>
<dbReference type="PANTHER" id="PTHR10642:SF26">
    <property type="entry name" value="RIBONUCLEASE H1"/>
    <property type="match status" value="1"/>
</dbReference>
<protein>
    <recommendedName>
        <fullName evidence="5">ribonuclease H</fullName>
        <ecNumber evidence="5">3.1.26.4</ecNumber>
    </recommendedName>
</protein>
<dbReference type="InterPro" id="IPR012337">
    <property type="entry name" value="RNaseH-like_sf"/>
</dbReference>
<evidence type="ECO:0000256" key="5">
    <source>
        <dbReference type="ARBA" id="ARBA00012180"/>
    </source>
</evidence>
<dbReference type="InterPro" id="IPR036397">
    <property type="entry name" value="RNaseH_sf"/>
</dbReference>
<keyword evidence="10" id="KW-0460">Magnesium</keyword>
<evidence type="ECO:0000256" key="10">
    <source>
        <dbReference type="ARBA" id="ARBA00022842"/>
    </source>
</evidence>
<keyword evidence="8" id="KW-0255">Endonuclease</keyword>
<dbReference type="STRING" id="1423730.FC75_GL001937"/>
<dbReference type="InterPro" id="IPR050092">
    <property type="entry name" value="RNase_H"/>
</dbReference>
<dbReference type="GO" id="GO:0046872">
    <property type="term" value="F:metal ion binding"/>
    <property type="evidence" value="ECO:0007669"/>
    <property type="project" value="UniProtKB-KW"/>
</dbReference>
<sequence length="166" mass="18759">MLEVADINIQLYTDGGNRNTGNVLGGSVRPTDKSAWAALLIYGEHHKMLSGADYGRTNNYMEITAVIEGLKAITKPSYQVDVYSDSAYVINTMNERWWVKWQQNGWQKKGKPVINAELWQALLAQVNRFDQPPVFHKVKGHATNQHNNEVDAALNLAMDKLPARRH</sequence>
<evidence type="ECO:0000256" key="8">
    <source>
        <dbReference type="ARBA" id="ARBA00022759"/>
    </source>
</evidence>
<feature type="domain" description="RNase H type-1" evidence="11">
    <location>
        <begin position="5"/>
        <end position="159"/>
    </location>
</feature>
<evidence type="ECO:0000256" key="4">
    <source>
        <dbReference type="ARBA" id="ARBA00011245"/>
    </source>
</evidence>
<keyword evidence="6" id="KW-0540">Nuclease</keyword>
<evidence type="ECO:0000313" key="13">
    <source>
        <dbReference type="Proteomes" id="UP000050865"/>
    </source>
</evidence>
<dbReference type="SUPFAM" id="SSF53098">
    <property type="entry name" value="Ribonuclease H-like"/>
    <property type="match status" value="1"/>
</dbReference>
<comment type="cofactor">
    <cofactor evidence="2">
        <name>Mg(2+)</name>
        <dbReference type="ChEBI" id="CHEBI:18420"/>
    </cofactor>
</comment>